<comment type="caution">
    <text evidence="12">The sequence shown here is derived from an EMBL/GenBank/DDBJ whole genome shotgun (WGS) entry which is preliminary data.</text>
</comment>
<accession>A0AAD2PWL2</accession>
<reference evidence="12" key="1">
    <citation type="submission" date="2023-08" db="EMBL/GenBank/DDBJ databases">
        <authorList>
            <person name="Audoor S."/>
            <person name="Bilcke G."/>
        </authorList>
    </citation>
    <scope>NUCLEOTIDE SEQUENCE</scope>
</reference>
<dbReference type="Pfam" id="PF13855">
    <property type="entry name" value="LRR_8"/>
    <property type="match status" value="1"/>
</dbReference>
<dbReference type="Gene3D" id="3.80.10.10">
    <property type="entry name" value="Ribonuclease Inhibitor"/>
    <property type="match status" value="1"/>
</dbReference>
<dbReference type="EMBL" id="CAKOGP040002069">
    <property type="protein sequence ID" value="CAJ1960704.1"/>
    <property type="molecule type" value="Genomic_DNA"/>
</dbReference>
<evidence type="ECO:0000256" key="2">
    <source>
        <dbReference type="ARBA" id="ARBA00004196"/>
    </source>
</evidence>
<evidence type="ECO:0000256" key="10">
    <source>
        <dbReference type="SAM" id="MobiDB-lite"/>
    </source>
</evidence>
<proteinExistence type="predicted"/>
<evidence type="ECO:0000256" key="4">
    <source>
        <dbReference type="ARBA" id="ARBA00022692"/>
    </source>
</evidence>
<dbReference type="InterPro" id="IPR051848">
    <property type="entry name" value="PGIP"/>
</dbReference>
<keyword evidence="3" id="KW-0433">Leucine-rich repeat</keyword>
<keyword evidence="5" id="KW-0732">Signal</keyword>
<evidence type="ECO:0000256" key="6">
    <source>
        <dbReference type="ARBA" id="ARBA00022737"/>
    </source>
</evidence>
<comment type="subcellular location">
    <subcellularLocation>
        <location evidence="2">Cell envelope</location>
    </subcellularLocation>
    <subcellularLocation>
        <location evidence="1">Membrane</location>
        <topology evidence="1">Single-pass membrane protein</topology>
    </subcellularLocation>
</comment>
<feature type="transmembrane region" description="Helical" evidence="11">
    <location>
        <begin position="82"/>
        <end position="103"/>
    </location>
</feature>
<evidence type="ECO:0000256" key="8">
    <source>
        <dbReference type="ARBA" id="ARBA00023136"/>
    </source>
</evidence>
<evidence type="ECO:0000313" key="13">
    <source>
        <dbReference type="Proteomes" id="UP001295423"/>
    </source>
</evidence>
<keyword evidence="13" id="KW-1185">Reference proteome</keyword>
<dbReference type="FunFam" id="3.80.10.10:FF:000453">
    <property type="entry name" value="Leucine-rich receptor-like protein kinase family protein"/>
    <property type="match status" value="1"/>
</dbReference>
<dbReference type="InterPro" id="IPR032675">
    <property type="entry name" value="LRR_dom_sf"/>
</dbReference>
<evidence type="ECO:0000256" key="1">
    <source>
        <dbReference type="ARBA" id="ARBA00004167"/>
    </source>
</evidence>
<dbReference type="GO" id="GO:0006952">
    <property type="term" value="P:defense response"/>
    <property type="evidence" value="ECO:0007669"/>
    <property type="project" value="UniProtKB-ARBA"/>
</dbReference>
<keyword evidence="6" id="KW-0677">Repeat</keyword>
<dbReference type="Proteomes" id="UP001295423">
    <property type="component" value="Unassembled WGS sequence"/>
</dbReference>
<feature type="compositionally biased region" description="Polar residues" evidence="10">
    <location>
        <begin position="115"/>
        <end position="128"/>
    </location>
</feature>
<dbReference type="SUPFAM" id="SSF52058">
    <property type="entry name" value="L domain-like"/>
    <property type="match status" value="1"/>
</dbReference>
<dbReference type="Pfam" id="PF00560">
    <property type="entry name" value="LRR_1"/>
    <property type="match status" value="1"/>
</dbReference>
<evidence type="ECO:0000256" key="3">
    <source>
        <dbReference type="ARBA" id="ARBA00022614"/>
    </source>
</evidence>
<feature type="region of interest" description="Disordered" evidence="10">
    <location>
        <begin position="112"/>
        <end position="144"/>
    </location>
</feature>
<dbReference type="GO" id="GO:0009791">
    <property type="term" value="P:post-embryonic development"/>
    <property type="evidence" value="ECO:0007669"/>
    <property type="project" value="UniProtKB-ARBA"/>
</dbReference>
<dbReference type="PANTHER" id="PTHR48059">
    <property type="entry name" value="POLYGALACTURONASE INHIBITOR 1"/>
    <property type="match status" value="1"/>
</dbReference>
<dbReference type="InterPro" id="IPR003591">
    <property type="entry name" value="Leu-rich_rpt_typical-subtyp"/>
</dbReference>
<evidence type="ECO:0008006" key="14">
    <source>
        <dbReference type="Google" id="ProtNLM"/>
    </source>
</evidence>
<keyword evidence="4 11" id="KW-0812">Transmembrane</keyword>
<dbReference type="GO" id="GO:0016020">
    <property type="term" value="C:membrane"/>
    <property type="evidence" value="ECO:0007669"/>
    <property type="project" value="UniProtKB-SubCell"/>
</dbReference>
<evidence type="ECO:0000256" key="7">
    <source>
        <dbReference type="ARBA" id="ARBA00022989"/>
    </source>
</evidence>
<feature type="compositionally biased region" description="Low complexity" evidence="10">
    <location>
        <begin position="129"/>
        <end position="144"/>
    </location>
</feature>
<keyword evidence="8 11" id="KW-0472">Membrane</keyword>
<dbReference type="InterPro" id="IPR001611">
    <property type="entry name" value="Leu-rich_rpt"/>
</dbReference>
<evidence type="ECO:0000256" key="9">
    <source>
        <dbReference type="ARBA" id="ARBA00023180"/>
    </source>
</evidence>
<dbReference type="PANTHER" id="PTHR48059:SF30">
    <property type="entry name" value="OS06G0587000 PROTEIN"/>
    <property type="match status" value="1"/>
</dbReference>
<evidence type="ECO:0000256" key="5">
    <source>
        <dbReference type="ARBA" id="ARBA00022729"/>
    </source>
</evidence>
<gene>
    <name evidence="12" type="ORF">CYCCA115_LOCUS18852</name>
</gene>
<evidence type="ECO:0000256" key="11">
    <source>
        <dbReference type="SAM" id="Phobius"/>
    </source>
</evidence>
<sequence>MEDDNSVFQRDDITFVTEETDDISMISSPTTTDVVVQQQEEGAVKKNNEDVDAKVVVGAKKEQPQKPHTQNENRRNVSQKKVLWSVIVLLAIVVAILAGMLLLNNNNKNDGNDAPTTTSSDSNQANAIPTTQPTPSPSHWTPTTRRGRVEYILKDYAPLDERTMTWLLETSTWTPPTTARIGNYPSDETENYLWLERYALALLYSSTNGPYWARNDYWMSNEPTCRWFSLEPNACPGPITNLVLYLNKMEGTLPSVLFALSNLKKLHLARNQLTGSTIPSDTSNYLLKHLTFMDLASTGLKGSVPSSIRNMTQLESLYLSGNELTGPIFEEIGNMTNLTVLSLWGNQLGGTIPSSIGNMDRLKDLSLSENQLSGPLPTQLGSLTSLSRLSLHTNDLSGTIPESFLNMSNLQWLSLYENNRLEGSFPQLSDTVRKCFLGSCFSDITNAMTSRCIFFDNCY</sequence>
<dbReference type="FunFam" id="3.80.10.10:FF:000041">
    <property type="entry name" value="LRR receptor-like serine/threonine-protein kinase ERECTA"/>
    <property type="match status" value="1"/>
</dbReference>
<keyword evidence="7 11" id="KW-1133">Transmembrane helix</keyword>
<evidence type="ECO:0000313" key="12">
    <source>
        <dbReference type="EMBL" id="CAJ1960704.1"/>
    </source>
</evidence>
<organism evidence="12 13">
    <name type="scientific">Cylindrotheca closterium</name>
    <dbReference type="NCBI Taxonomy" id="2856"/>
    <lineage>
        <taxon>Eukaryota</taxon>
        <taxon>Sar</taxon>
        <taxon>Stramenopiles</taxon>
        <taxon>Ochrophyta</taxon>
        <taxon>Bacillariophyta</taxon>
        <taxon>Bacillariophyceae</taxon>
        <taxon>Bacillariophycidae</taxon>
        <taxon>Bacillariales</taxon>
        <taxon>Bacillariaceae</taxon>
        <taxon>Cylindrotheca</taxon>
    </lineage>
</organism>
<dbReference type="SMART" id="SM00369">
    <property type="entry name" value="LRR_TYP"/>
    <property type="match status" value="4"/>
</dbReference>
<name>A0AAD2PWL2_9STRA</name>
<dbReference type="GO" id="GO:0051707">
    <property type="term" value="P:response to other organism"/>
    <property type="evidence" value="ECO:0007669"/>
    <property type="project" value="UniProtKB-ARBA"/>
</dbReference>
<protein>
    <recommendedName>
        <fullName evidence="14">L domain-like protein</fullName>
    </recommendedName>
</protein>
<keyword evidence="9" id="KW-0325">Glycoprotein</keyword>
<dbReference type="AlphaFoldDB" id="A0AAD2PWL2"/>